<organism evidence="1 2">
    <name type="scientific">Leptospira kirschneri serovar Pomona</name>
    <dbReference type="NCBI Taxonomy" id="561005"/>
    <lineage>
        <taxon>Bacteria</taxon>
        <taxon>Pseudomonadati</taxon>
        <taxon>Spirochaetota</taxon>
        <taxon>Spirochaetia</taxon>
        <taxon>Leptospirales</taxon>
        <taxon>Leptospiraceae</taxon>
        <taxon>Leptospira</taxon>
    </lineage>
</organism>
<evidence type="ECO:0000313" key="2">
    <source>
        <dbReference type="Proteomes" id="UP000191008"/>
    </source>
</evidence>
<sequence length="59" mass="7152">MYIVFFLKIFIQPFILFKGELQLTLVRQNALYHNLTHKLNRILESEGSKTHIFQVFRQE</sequence>
<reference evidence="1 2" key="1">
    <citation type="submission" date="2017-02" db="EMBL/GenBank/DDBJ databases">
        <title>Comparative genomic analysis of Brazilian Leptospira kirschneri strains of different serogroups.</title>
        <authorList>
            <person name="Moreno L.Z."/>
            <person name="Miraglia F."/>
            <person name="Kremer F.S."/>
            <person name="Eslabao M.R."/>
            <person name="Lilenbaum W."/>
            <person name="Dellagostin O.A."/>
            <person name="Moreno A.M."/>
        </authorList>
    </citation>
    <scope>NUCLEOTIDE SEQUENCE [LARGE SCALE GENOMIC DNA]</scope>
    <source>
        <strain evidence="1 2">M110/06</strain>
    </source>
</reference>
<name>A0A1T1DWS8_9LEPT</name>
<proteinExistence type="predicted"/>
<gene>
    <name evidence="1" type="ORF">B1J93_05145</name>
</gene>
<evidence type="ECO:0000313" key="1">
    <source>
        <dbReference type="EMBL" id="OOV45288.1"/>
    </source>
</evidence>
<protein>
    <submittedName>
        <fullName evidence="1">Uncharacterized protein</fullName>
    </submittedName>
</protein>
<dbReference type="Proteomes" id="UP000191008">
    <property type="component" value="Unassembled WGS sequence"/>
</dbReference>
<dbReference type="AlphaFoldDB" id="A0A1T1DWS8"/>
<dbReference type="EMBL" id="MVIT01000050">
    <property type="protein sequence ID" value="OOV45288.1"/>
    <property type="molecule type" value="Genomic_DNA"/>
</dbReference>
<accession>A0A1T1DWS8</accession>
<comment type="caution">
    <text evidence="1">The sequence shown here is derived from an EMBL/GenBank/DDBJ whole genome shotgun (WGS) entry which is preliminary data.</text>
</comment>